<dbReference type="FunFam" id="1.10.238.10:FF:000038">
    <property type="entry name" value="EH domain-containing protein 3"/>
    <property type="match status" value="1"/>
</dbReference>
<dbReference type="PROSITE" id="PS50222">
    <property type="entry name" value="EF_HAND_2"/>
    <property type="match status" value="1"/>
</dbReference>
<dbReference type="PROSITE" id="PS50031">
    <property type="entry name" value="EH"/>
    <property type="match status" value="1"/>
</dbReference>
<dbReference type="OrthoDB" id="1716625at2759"/>
<dbReference type="Gene3D" id="1.10.268.20">
    <property type="match status" value="1"/>
</dbReference>
<keyword evidence="1" id="KW-0106">Calcium</keyword>
<evidence type="ECO:0000259" key="2">
    <source>
        <dbReference type="PROSITE" id="PS50031"/>
    </source>
</evidence>
<dbReference type="GO" id="GO:0005886">
    <property type="term" value="C:plasma membrane"/>
    <property type="evidence" value="ECO:0007669"/>
    <property type="project" value="TreeGrafter"/>
</dbReference>
<feature type="domain" description="EH" evidence="2">
    <location>
        <begin position="128"/>
        <end position="216"/>
    </location>
</feature>
<evidence type="ECO:0000313" key="4">
    <source>
        <dbReference type="EMBL" id="CAD7621609.1"/>
    </source>
</evidence>
<protein>
    <submittedName>
        <fullName evidence="4">Uncharacterized protein</fullName>
    </submittedName>
</protein>
<dbReference type="Proteomes" id="UP000759131">
    <property type="component" value="Unassembled WGS sequence"/>
</dbReference>
<dbReference type="CDD" id="cd00052">
    <property type="entry name" value="EH"/>
    <property type="match status" value="1"/>
</dbReference>
<dbReference type="Pfam" id="PF18150">
    <property type="entry name" value="DUF5600"/>
    <property type="match status" value="1"/>
</dbReference>
<dbReference type="GO" id="GO:0005509">
    <property type="term" value="F:calcium ion binding"/>
    <property type="evidence" value="ECO:0007669"/>
    <property type="project" value="InterPro"/>
</dbReference>
<dbReference type="InterPro" id="IPR002048">
    <property type="entry name" value="EF_hand_dom"/>
</dbReference>
<organism evidence="4">
    <name type="scientific">Medioppia subpectinata</name>
    <dbReference type="NCBI Taxonomy" id="1979941"/>
    <lineage>
        <taxon>Eukaryota</taxon>
        <taxon>Metazoa</taxon>
        <taxon>Ecdysozoa</taxon>
        <taxon>Arthropoda</taxon>
        <taxon>Chelicerata</taxon>
        <taxon>Arachnida</taxon>
        <taxon>Acari</taxon>
        <taxon>Acariformes</taxon>
        <taxon>Sarcoptiformes</taxon>
        <taxon>Oribatida</taxon>
        <taxon>Brachypylina</taxon>
        <taxon>Oppioidea</taxon>
        <taxon>Oppiidae</taxon>
        <taxon>Medioppia</taxon>
    </lineage>
</organism>
<dbReference type="Pfam" id="PF12763">
    <property type="entry name" value="EH"/>
    <property type="match status" value="1"/>
</dbReference>
<dbReference type="InterPro" id="IPR018247">
    <property type="entry name" value="EF_Hand_1_Ca_BS"/>
</dbReference>
<dbReference type="GO" id="GO:0005737">
    <property type="term" value="C:cytoplasm"/>
    <property type="evidence" value="ECO:0007669"/>
    <property type="project" value="TreeGrafter"/>
</dbReference>
<dbReference type="InterPro" id="IPR000261">
    <property type="entry name" value="EH_dom"/>
</dbReference>
<dbReference type="PANTHER" id="PTHR11216">
    <property type="entry name" value="EH DOMAIN"/>
    <property type="match status" value="1"/>
</dbReference>
<dbReference type="Gene3D" id="1.10.238.10">
    <property type="entry name" value="EF-hand"/>
    <property type="match status" value="1"/>
</dbReference>
<dbReference type="EMBL" id="OC855258">
    <property type="protein sequence ID" value="CAD7621609.1"/>
    <property type="molecule type" value="Genomic_DNA"/>
</dbReference>
<dbReference type="AlphaFoldDB" id="A0A7R9KEG0"/>
<gene>
    <name evidence="4" type="ORF">OSB1V03_LOCUS2080</name>
</gene>
<dbReference type="GO" id="GO:0006897">
    <property type="term" value="P:endocytosis"/>
    <property type="evidence" value="ECO:0007669"/>
    <property type="project" value="TreeGrafter"/>
</dbReference>
<dbReference type="InterPro" id="IPR040990">
    <property type="entry name" value="DUF5600"/>
</dbReference>
<feature type="domain" description="EF-hand" evidence="3">
    <location>
        <begin position="160"/>
        <end position="195"/>
    </location>
</feature>
<dbReference type="EMBL" id="CAJPIZ010000683">
    <property type="protein sequence ID" value="CAG2102039.1"/>
    <property type="molecule type" value="Genomic_DNA"/>
</dbReference>
<evidence type="ECO:0000259" key="3">
    <source>
        <dbReference type="PROSITE" id="PS50222"/>
    </source>
</evidence>
<sequence length="220" mass="24727">MPSVFGKESKKKELIKHLGNIFTEIEREYGVPIGDFPDLHEMQEKLMHHDFTKFHPLKKPLLDAVDSMLANDIAKLMAMIPQEQIDTKEETVVKGGAFEGVKESPFGYMRGEGVDAGSLDKEWIVDKDRAKYDEMFDTMEPIDGKITGAKAKSELVKSKLPNSVLGKIWKLSDLDRDGMLDSDEFALAMHLVQIKLNGHDLPQQLPDHLIPPSKRTVNGS</sequence>
<dbReference type="PROSITE" id="PS00018">
    <property type="entry name" value="EF_HAND_1"/>
    <property type="match status" value="1"/>
</dbReference>
<proteinExistence type="predicted"/>
<name>A0A7R9KEG0_9ACAR</name>
<dbReference type="SUPFAM" id="SSF47473">
    <property type="entry name" value="EF-hand"/>
    <property type="match status" value="1"/>
</dbReference>
<reference evidence="4" key="1">
    <citation type="submission" date="2020-11" db="EMBL/GenBank/DDBJ databases">
        <authorList>
            <person name="Tran Van P."/>
        </authorList>
    </citation>
    <scope>NUCLEOTIDE SEQUENCE</scope>
</reference>
<accession>A0A7R9KEG0</accession>
<evidence type="ECO:0000256" key="1">
    <source>
        <dbReference type="ARBA" id="ARBA00022837"/>
    </source>
</evidence>
<dbReference type="GO" id="GO:0016197">
    <property type="term" value="P:endosomal transport"/>
    <property type="evidence" value="ECO:0007669"/>
    <property type="project" value="TreeGrafter"/>
</dbReference>
<evidence type="ECO:0000313" key="5">
    <source>
        <dbReference type="Proteomes" id="UP000759131"/>
    </source>
</evidence>
<dbReference type="SMART" id="SM00027">
    <property type="entry name" value="EH"/>
    <property type="match status" value="1"/>
</dbReference>
<keyword evidence="5" id="KW-1185">Reference proteome</keyword>
<dbReference type="InterPro" id="IPR011992">
    <property type="entry name" value="EF-hand-dom_pair"/>
</dbReference>